<feature type="compositionally biased region" description="Polar residues" evidence="3">
    <location>
        <begin position="24"/>
        <end position="33"/>
    </location>
</feature>
<protein>
    <recommendedName>
        <fullName evidence="2">Altered inheritance of mitochondria protein 6</fullName>
    </recommendedName>
</protein>
<dbReference type="InterPro" id="IPR051236">
    <property type="entry name" value="HAT_RTT109-like"/>
</dbReference>
<reference evidence="4 5" key="1">
    <citation type="submission" date="2023-11" db="EMBL/GenBank/DDBJ databases">
        <title>An acidophilic fungus is an integral part of prey digestion in a carnivorous sundew plant.</title>
        <authorList>
            <person name="Tsai I.J."/>
        </authorList>
    </citation>
    <scope>NUCLEOTIDE SEQUENCE [LARGE SCALE GENOMIC DNA]</scope>
    <source>
        <strain evidence="4">169a</strain>
    </source>
</reference>
<evidence type="ECO:0000313" key="4">
    <source>
        <dbReference type="EMBL" id="WPG99697.1"/>
    </source>
</evidence>
<dbReference type="Proteomes" id="UP001303373">
    <property type="component" value="Chromosome 3"/>
</dbReference>
<dbReference type="EMBL" id="CP138582">
    <property type="protein sequence ID" value="WPG99697.1"/>
    <property type="molecule type" value="Genomic_DNA"/>
</dbReference>
<evidence type="ECO:0000256" key="2">
    <source>
        <dbReference type="ARBA" id="ARBA00014286"/>
    </source>
</evidence>
<dbReference type="SUPFAM" id="SSF51695">
    <property type="entry name" value="PLC-like phosphodiesterases"/>
    <property type="match status" value="1"/>
</dbReference>
<sequence>MSSTSLSEKNSKTDIDECYATDSASLPSTLSYPSHSSDDDDHSDYITERTRRSFLGRTMLGLGFRSTRPRQIEHDYLSDPKDRLLDNAWHGRSPTREHRRCGRSRVAGVVKRACIFVPVCILASLGVLHVVQWSSGGVSSSWDTDNDDSWFPDWGMPEHVGEDLSHYPTDATKDVSPVPIHSHNDYWRKIPLFTALHMGCIGVEADVWNFDEELYVGHSIGSLTSERTFRNLYVNPLVNLLDKMSSKTEFTDGTSKSGVFDQAPEQTLVLLVDLKTSGKTTFPLVSKQLEALREKDYLSYWDGEKVVQRPVTVVGTGYTPWNLVVSNSTYRDIFFDAPLDKLWEPPVNPIEVAKPEPSPKAQHSLASIATETDSFDTTNSYYASVSFRKTVGFVWGNRLSGRQMDIIRGQIRGAKRRGLKVRYWETPSWPVGTRNHVWRVLMKEGADILNADDLHAAAREEWRARMKKHKWWKN</sequence>
<name>A0AAQ3RB24_9PEZI</name>
<proteinExistence type="inferred from homology"/>
<accession>A0AAQ3RB24</accession>
<dbReference type="AlphaFoldDB" id="A0AAQ3RB24"/>
<keyword evidence="5" id="KW-1185">Reference proteome</keyword>
<evidence type="ECO:0000256" key="3">
    <source>
        <dbReference type="SAM" id="MobiDB-lite"/>
    </source>
</evidence>
<dbReference type="GO" id="GO:0006629">
    <property type="term" value="P:lipid metabolic process"/>
    <property type="evidence" value="ECO:0007669"/>
    <property type="project" value="InterPro"/>
</dbReference>
<feature type="region of interest" description="Disordered" evidence="3">
    <location>
        <begin position="24"/>
        <end position="44"/>
    </location>
</feature>
<dbReference type="GO" id="GO:0008081">
    <property type="term" value="F:phosphoric diester hydrolase activity"/>
    <property type="evidence" value="ECO:0007669"/>
    <property type="project" value="InterPro"/>
</dbReference>
<evidence type="ECO:0000313" key="5">
    <source>
        <dbReference type="Proteomes" id="UP001303373"/>
    </source>
</evidence>
<dbReference type="PANTHER" id="PTHR31571">
    <property type="entry name" value="ALTERED INHERITANCE OF MITOCHONDRIA PROTEIN 6"/>
    <property type="match status" value="1"/>
</dbReference>
<dbReference type="PANTHER" id="PTHR31571:SF1">
    <property type="entry name" value="ALTERED INHERITANCE OF MITOCHONDRIA PROTEIN 6"/>
    <property type="match status" value="1"/>
</dbReference>
<organism evidence="4 5">
    <name type="scientific">Acrodontium crateriforme</name>
    <dbReference type="NCBI Taxonomy" id="150365"/>
    <lineage>
        <taxon>Eukaryota</taxon>
        <taxon>Fungi</taxon>
        <taxon>Dikarya</taxon>
        <taxon>Ascomycota</taxon>
        <taxon>Pezizomycotina</taxon>
        <taxon>Dothideomycetes</taxon>
        <taxon>Dothideomycetidae</taxon>
        <taxon>Mycosphaerellales</taxon>
        <taxon>Teratosphaeriaceae</taxon>
        <taxon>Acrodontium</taxon>
    </lineage>
</organism>
<comment type="similarity">
    <text evidence="1">Belongs to the AIM6 family.</text>
</comment>
<evidence type="ECO:0000256" key="1">
    <source>
        <dbReference type="ARBA" id="ARBA00008858"/>
    </source>
</evidence>
<gene>
    <name evidence="4" type="ORF">R9X50_00251600</name>
</gene>
<dbReference type="InterPro" id="IPR017946">
    <property type="entry name" value="PLC-like_Pdiesterase_TIM-brl"/>
</dbReference>